<dbReference type="KEGG" id="mnv:MNVI_35800"/>
<dbReference type="InterPro" id="IPR014729">
    <property type="entry name" value="Rossmann-like_a/b/a_fold"/>
</dbReference>
<dbReference type="InterPro" id="IPR006016">
    <property type="entry name" value="UspA"/>
</dbReference>
<sequence>MNNVIADYAPKSVVVGIDGSPAAVAAAQWGADEALRHHAALELLYVVDRNRAFTPSVVKAQFSVAQAALQDAHAAVKATHESVRIQLETVEGDPGTTLTEASRSAALLCVGSPKAAPHGPSDSLAANMATSAHCSVAVVPATEFAVRPRRGWLVVLLHNSTDEYEVLQQAMEEALLRELGLRVVMTDRDSSTDMRFNPTSIQSRCALAVLDEHLVNWTRRYPGIDTCFVHTERSVHYVEQHEGSIESVVLGAENRDEVAQLVELTRSKTLHDANFSVLVVRGQHF</sequence>
<dbReference type="InterPro" id="IPR006015">
    <property type="entry name" value="Universal_stress_UspA"/>
</dbReference>
<dbReference type="Pfam" id="PF00582">
    <property type="entry name" value="Usp"/>
    <property type="match status" value="1"/>
</dbReference>
<dbReference type="Proteomes" id="UP000192374">
    <property type="component" value="Unassembled WGS sequence"/>
</dbReference>
<protein>
    <submittedName>
        <fullName evidence="3">Universal stress protein</fullName>
    </submittedName>
</protein>
<evidence type="ECO:0000259" key="2">
    <source>
        <dbReference type="Pfam" id="PF00582"/>
    </source>
</evidence>
<evidence type="ECO:0000313" key="3">
    <source>
        <dbReference type="EMBL" id="BBY08262.1"/>
    </source>
</evidence>
<dbReference type="AlphaFoldDB" id="A0A7I7PI77"/>
<evidence type="ECO:0000256" key="1">
    <source>
        <dbReference type="ARBA" id="ARBA00008791"/>
    </source>
</evidence>
<comment type="similarity">
    <text evidence="1">Belongs to the universal stress protein A family.</text>
</comment>
<dbReference type="Gene3D" id="3.40.50.620">
    <property type="entry name" value="HUPs"/>
    <property type="match status" value="2"/>
</dbReference>
<reference evidence="3" key="3">
    <citation type="submission" date="2020-02" db="EMBL/GenBank/DDBJ databases">
        <authorList>
            <person name="Matsumoto Y."/>
            <person name="Motooka D."/>
            <person name="Nakamura S."/>
        </authorList>
    </citation>
    <scope>NUCLEOTIDE SEQUENCE</scope>
    <source>
        <strain evidence="3">JCM 16367</strain>
    </source>
</reference>
<evidence type="ECO:0000313" key="6">
    <source>
        <dbReference type="Proteomes" id="UP000466894"/>
    </source>
</evidence>
<evidence type="ECO:0000313" key="4">
    <source>
        <dbReference type="EMBL" id="ORB11268.1"/>
    </source>
</evidence>
<organism evidence="3 6">
    <name type="scientific">Mycobacterium noviomagense</name>
    <dbReference type="NCBI Taxonomy" id="459858"/>
    <lineage>
        <taxon>Bacteria</taxon>
        <taxon>Bacillati</taxon>
        <taxon>Actinomycetota</taxon>
        <taxon>Actinomycetes</taxon>
        <taxon>Mycobacteriales</taxon>
        <taxon>Mycobacteriaceae</taxon>
        <taxon>Mycobacterium</taxon>
    </lineage>
</organism>
<accession>A0A7I7PI77</accession>
<keyword evidence="5" id="KW-1185">Reference proteome</keyword>
<proteinExistence type="inferred from homology"/>
<reference evidence="3 6" key="2">
    <citation type="journal article" date="2019" name="Emerg. Microbes Infect.">
        <title>Comprehensive subspecies identification of 175 nontuberculous mycobacteria species based on 7547 genomic profiles.</title>
        <authorList>
            <person name="Matsumoto Y."/>
            <person name="Kinjo T."/>
            <person name="Motooka D."/>
            <person name="Nabeya D."/>
            <person name="Jung N."/>
            <person name="Uechi K."/>
            <person name="Horii T."/>
            <person name="Iida T."/>
            <person name="Fujita J."/>
            <person name="Nakamura S."/>
        </authorList>
    </citation>
    <scope>NUCLEOTIDE SEQUENCE [LARGE SCALE GENOMIC DNA]</scope>
    <source>
        <strain evidence="3 6">JCM 16367</strain>
    </source>
</reference>
<name>A0A7I7PI77_9MYCO</name>
<dbReference type="SUPFAM" id="SSF52402">
    <property type="entry name" value="Adenine nucleotide alpha hydrolases-like"/>
    <property type="match status" value="1"/>
</dbReference>
<dbReference type="OrthoDB" id="4752936at2"/>
<evidence type="ECO:0000313" key="5">
    <source>
        <dbReference type="Proteomes" id="UP000192374"/>
    </source>
</evidence>
<reference evidence="4 5" key="1">
    <citation type="submission" date="2017-02" db="EMBL/GenBank/DDBJ databases">
        <title>The new phylogeny of genus Mycobacterium.</title>
        <authorList>
            <person name="Tortoli E."/>
            <person name="Trovato A."/>
            <person name="Cirillo D.M."/>
        </authorList>
    </citation>
    <scope>NUCLEOTIDE SEQUENCE [LARGE SCALE GENOMIC DNA]</scope>
    <source>
        <strain evidence="4 5">DSM 45145</strain>
    </source>
</reference>
<gene>
    <name evidence="4" type="ORF">BST37_20180</name>
    <name evidence="3" type="ORF">MNVI_35800</name>
</gene>
<dbReference type="PRINTS" id="PR01438">
    <property type="entry name" value="UNVRSLSTRESS"/>
</dbReference>
<dbReference type="EMBL" id="AP022583">
    <property type="protein sequence ID" value="BBY08262.1"/>
    <property type="molecule type" value="Genomic_DNA"/>
</dbReference>
<dbReference type="Proteomes" id="UP000466894">
    <property type="component" value="Chromosome"/>
</dbReference>
<feature type="domain" description="UspA" evidence="2">
    <location>
        <begin position="11"/>
        <end position="140"/>
    </location>
</feature>
<dbReference type="EMBL" id="MVIC01000056">
    <property type="protein sequence ID" value="ORB11268.1"/>
    <property type="molecule type" value="Genomic_DNA"/>
</dbReference>